<proteinExistence type="predicted"/>
<dbReference type="EMBL" id="JBHSDL010000001">
    <property type="protein sequence ID" value="MFC4372619.1"/>
    <property type="molecule type" value="Genomic_DNA"/>
</dbReference>
<sequence length="120" mass="12461">MRRTTAAIAAGTTVFVLFLSGCGEDTSVAADPTSTTPAVQVDPGKAAMFVVSYRNAFPKLAQDRDDAAVRGVLDHTCSDVAAGVSEADTVAGVVRRTENGATTATQEEAQAIYEMAELMC</sequence>
<evidence type="ECO:0008006" key="3">
    <source>
        <dbReference type="Google" id="ProtNLM"/>
    </source>
</evidence>
<dbReference type="PROSITE" id="PS51257">
    <property type="entry name" value="PROKAR_LIPOPROTEIN"/>
    <property type="match status" value="1"/>
</dbReference>
<comment type="caution">
    <text evidence="1">The sequence shown here is derived from an EMBL/GenBank/DDBJ whole genome shotgun (WGS) entry which is preliminary data.</text>
</comment>
<dbReference type="Proteomes" id="UP001595844">
    <property type="component" value="Unassembled WGS sequence"/>
</dbReference>
<dbReference type="RefSeq" id="WP_378555131.1">
    <property type="nucleotide sequence ID" value="NZ_JBHSDL010000001.1"/>
</dbReference>
<reference evidence="2" key="1">
    <citation type="journal article" date="2019" name="Int. J. Syst. Evol. Microbiol.">
        <title>The Global Catalogue of Microorganisms (GCM) 10K type strain sequencing project: providing services to taxonomists for standard genome sequencing and annotation.</title>
        <authorList>
            <consortium name="The Broad Institute Genomics Platform"/>
            <consortium name="The Broad Institute Genome Sequencing Center for Infectious Disease"/>
            <person name="Wu L."/>
            <person name="Ma J."/>
        </authorList>
    </citation>
    <scope>NUCLEOTIDE SEQUENCE [LARGE SCALE GENOMIC DNA]</scope>
    <source>
        <strain evidence="2">IBRC-M 10490</strain>
    </source>
</reference>
<keyword evidence="2" id="KW-1185">Reference proteome</keyword>
<gene>
    <name evidence="1" type="ORF">ACFO5K_00790</name>
</gene>
<evidence type="ECO:0000313" key="1">
    <source>
        <dbReference type="EMBL" id="MFC4372619.1"/>
    </source>
</evidence>
<protein>
    <recommendedName>
        <fullName evidence="3">DUF732 domain-containing protein</fullName>
    </recommendedName>
</protein>
<name>A0ABV8VB06_9NOCA</name>
<organism evidence="1 2">
    <name type="scientific">Nocardia halotolerans</name>
    <dbReference type="NCBI Taxonomy" id="1755878"/>
    <lineage>
        <taxon>Bacteria</taxon>
        <taxon>Bacillati</taxon>
        <taxon>Actinomycetota</taxon>
        <taxon>Actinomycetes</taxon>
        <taxon>Mycobacteriales</taxon>
        <taxon>Nocardiaceae</taxon>
        <taxon>Nocardia</taxon>
    </lineage>
</organism>
<accession>A0ABV8VB06</accession>
<evidence type="ECO:0000313" key="2">
    <source>
        <dbReference type="Proteomes" id="UP001595844"/>
    </source>
</evidence>